<evidence type="ECO:0000259" key="1">
    <source>
        <dbReference type="Pfam" id="PF13411"/>
    </source>
</evidence>
<comment type="caution">
    <text evidence="2">The sequence shown here is derived from an EMBL/GenBank/DDBJ whole genome shotgun (WGS) entry which is preliminary data.</text>
</comment>
<name>A0AB37C7P0_CLOPF</name>
<evidence type="ECO:0000313" key="2">
    <source>
        <dbReference type="EMBL" id="PWX40442.1"/>
    </source>
</evidence>
<dbReference type="Gene3D" id="1.10.1660.10">
    <property type="match status" value="1"/>
</dbReference>
<dbReference type="Proteomes" id="UP000247117">
    <property type="component" value="Unassembled WGS sequence"/>
</dbReference>
<dbReference type="Pfam" id="PF13411">
    <property type="entry name" value="MerR_1"/>
    <property type="match status" value="1"/>
</dbReference>
<dbReference type="RefSeq" id="WP_042262964.1">
    <property type="nucleotide sequence ID" value="NZ_JBIOCG010000331.1"/>
</dbReference>
<dbReference type="InterPro" id="IPR000551">
    <property type="entry name" value="MerR-type_HTH_dom"/>
</dbReference>
<dbReference type="GO" id="GO:0003677">
    <property type="term" value="F:DNA binding"/>
    <property type="evidence" value="ECO:0007669"/>
    <property type="project" value="InterPro"/>
</dbReference>
<protein>
    <recommendedName>
        <fullName evidence="1">HTH merR-type domain-containing protein</fullName>
    </recommendedName>
</protein>
<dbReference type="InterPro" id="IPR009061">
    <property type="entry name" value="DNA-bd_dom_put_sf"/>
</dbReference>
<dbReference type="AlphaFoldDB" id="A0AB37C7P0"/>
<dbReference type="EMBL" id="PJTB01000002">
    <property type="protein sequence ID" value="PWX40442.1"/>
    <property type="molecule type" value="Genomic_DNA"/>
</dbReference>
<sequence length="61" mass="7706">MRKYYKPKEFAELLNVSVIELKRWDNDRKLKAFRTPTNRRCYTYEQYLEIQEYIKKQIVEK</sequence>
<accession>A0AB37C7P0</accession>
<dbReference type="GO" id="GO:0006355">
    <property type="term" value="P:regulation of DNA-templated transcription"/>
    <property type="evidence" value="ECO:0007669"/>
    <property type="project" value="InterPro"/>
</dbReference>
<dbReference type="SUPFAM" id="SSF46955">
    <property type="entry name" value="Putative DNA-binding domain"/>
    <property type="match status" value="1"/>
</dbReference>
<feature type="domain" description="HTH merR-type" evidence="1">
    <location>
        <begin position="5"/>
        <end position="51"/>
    </location>
</feature>
<evidence type="ECO:0000313" key="3">
    <source>
        <dbReference type="Proteomes" id="UP000247117"/>
    </source>
</evidence>
<organism evidence="2 3">
    <name type="scientific">Clostridium perfringens</name>
    <dbReference type="NCBI Taxonomy" id="1502"/>
    <lineage>
        <taxon>Bacteria</taxon>
        <taxon>Bacillati</taxon>
        <taxon>Bacillota</taxon>
        <taxon>Clostridia</taxon>
        <taxon>Eubacteriales</taxon>
        <taxon>Clostridiaceae</taxon>
        <taxon>Clostridium</taxon>
    </lineage>
</organism>
<proteinExistence type="predicted"/>
<gene>
    <name evidence="2" type="ORF">CYK91_09915</name>
</gene>
<reference evidence="2 3" key="1">
    <citation type="journal article" date="2018" name="BMC Genomics">
        <title>Whole genome analysis reveals the diversity and evolutionary relationships between necrotic enteritis-causing strains of Clostridium perfringens.</title>
        <authorList>
            <person name="Lacey J.A."/>
            <person name="Allnutt T.R."/>
            <person name="Vezina B."/>
            <person name="Van T.T.H."/>
            <person name="Stent T."/>
            <person name="Han X."/>
            <person name="Rood J.I."/>
            <person name="Wade B."/>
            <person name="Keyburn A.L."/>
            <person name="Seeman T."/>
            <person name="Chen H."/>
            <person name="Haring V."/>
            <person name="Johanesen P.A."/>
            <person name="Lyras D."/>
            <person name="Moore R.J."/>
        </authorList>
    </citation>
    <scope>NUCLEOTIDE SEQUENCE [LARGE SCALE GENOMIC DNA]</scope>
    <source>
        <strain evidence="2 3">EUR-NE15</strain>
    </source>
</reference>